<dbReference type="InterPro" id="IPR050930">
    <property type="entry name" value="MFS_Vesicular_Transporter"/>
</dbReference>
<feature type="transmembrane region" description="Helical" evidence="6">
    <location>
        <begin position="289"/>
        <end position="307"/>
    </location>
</feature>
<comment type="subcellular location">
    <subcellularLocation>
        <location evidence="1">Membrane</location>
        <topology evidence="1">Multi-pass membrane protein</topology>
    </subcellularLocation>
</comment>
<dbReference type="SUPFAM" id="SSF103473">
    <property type="entry name" value="MFS general substrate transporter"/>
    <property type="match status" value="1"/>
</dbReference>
<keyword evidence="3 6" id="KW-0812">Transmembrane</keyword>
<evidence type="ECO:0000256" key="1">
    <source>
        <dbReference type="ARBA" id="ARBA00004141"/>
    </source>
</evidence>
<feature type="transmembrane region" description="Helical" evidence="6">
    <location>
        <begin position="121"/>
        <end position="139"/>
    </location>
</feature>
<dbReference type="PROSITE" id="PS50850">
    <property type="entry name" value="MFS"/>
    <property type="match status" value="1"/>
</dbReference>
<feature type="transmembrane region" description="Helical" evidence="6">
    <location>
        <begin position="251"/>
        <end position="269"/>
    </location>
</feature>
<feature type="transmembrane region" description="Helical" evidence="6">
    <location>
        <begin position="92"/>
        <end position="114"/>
    </location>
</feature>
<evidence type="ECO:0000259" key="7">
    <source>
        <dbReference type="PROSITE" id="PS50850"/>
    </source>
</evidence>
<keyword evidence="9" id="KW-1185">Reference proteome</keyword>
<keyword evidence="2" id="KW-0813">Transport</keyword>
<evidence type="ECO:0000256" key="4">
    <source>
        <dbReference type="ARBA" id="ARBA00022989"/>
    </source>
</evidence>
<dbReference type="PANTHER" id="PTHR23506">
    <property type="entry name" value="GH10249P"/>
    <property type="match status" value="1"/>
</dbReference>
<evidence type="ECO:0000256" key="3">
    <source>
        <dbReference type="ARBA" id="ARBA00022692"/>
    </source>
</evidence>
<feature type="transmembrane region" description="Helical" evidence="6">
    <location>
        <begin position="34"/>
        <end position="61"/>
    </location>
</feature>
<name>A0ABN8RZ66_9CNID</name>
<proteinExistence type="predicted"/>
<dbReference type="InterPro" id="IPR020846">
    <property type="entry name" value="MFS_dom"/>
</dbReference>
<dbReference type="EMBL" id="CALNXI010002155">
    <property type="protein sequence ID" value="CAH3183854.1"/>
    <property type="molecule type" value="Genomic_DNA"/>
</dbReference>
<evidence type="ECO:0000256" key="5">
    <source>
        <dbReference type="ARBA" id="ARBA00023136"/>
    </source>
</evidence>
<dbReference type="InterPro" id="IPR036259">
    <property type="entry name" value="MFS_trans_sf"/>
</dbReference>
<feature type="transmembrane region" description="Helical" evidence="6">
    <location>
        <begin position="182"/>
        <end position="204"/>
    </location>
</feature>
<feature type="transmembrane region" description="Helical" evidence="6">
    <location>
        <begin position="381"/>
        <end position="404"/>
    </location>
</feature>
<evidence type="ECO:0000313" key="9">
    <source>
        <dbReference type="Proteomes" id="UP001159427"/>
    </source>
</evidence>
<dbReference type="Pfam" id="PF07690">
    <property type="entry name" value="MFS_1"/>
    <property type="match status" value="1"/>
</dbReference>
<organism evidence="8 9">
    <name type="scientific">Porites evermanni</name>
    <dbReference type="NCBI Taxonomy" id="104178"/>
    <lineage>
        <taxon>Eukaryota</taxon>
        <taxon>Metazoa</taxon>
        <taxon>Cnidaria</taxon>
        <taxon>Anthozoa</taxon>
        <taxon>Hexacorallia</taxon>
        <taxon>Scleractinia</taxon>
        <taxon>Fungiina</taxon>
        <taxon>Poritidae</taxon>
        <taxon>Porites</taxon>
    </lineage>
</organism>
<sequence length="512" mass="54961">MTEIDEQLLNADGESHEFHITENQGTQGRISKRFILVIASLSTLFDCLLMTVIVPILPVYFSTESQSANSSTQNSSSIAISLSRDPSLDFKMGVLFSSEAFAEILVSPFAGSLIERVGYSVPYYGGCCILVSSCLVYAFAESYGLLLSARAIQGVGSCVNRISSMAMLAASYPNDDERGAAVGLAMGASALGVLAGPPIGGLLYSLGGKGLPFFILAGLFVVAFGLVFIAKKPVMPKDTVKPSLKDLLSDPYIVIAAGAICICNMAFALLEPTLPLWLLETMNASHWQIGVIFLPCTGAYLVASPLLGKLGNKIGRWCAALIGLVLVAISMPVVPVAKTLAVLVAPLFALGLSVAMVDVSMAPTLAYLVDIRHVPVYGSVFAIETFAASLGFAFGPLIGGIIVTHGSFPWLLRGMAILNFLFAPLVLFLRNPPAKHQLLQNEESLDCYKRLTLESWFTNLEQTPLNRSQQLPVPLLTDSSKTNHERMARQNDIFAYNNRLLSCGNGRIETHQ</sequence>
<dbReference type="Proteomes" id="UP001159427">
    <property type="component" value="Unassembled WGS sequence"/>
</dbReference>
<evidence type="ECO:0000256" key="6">
    <source>
        <dbReference type="SAM" id="Phobius"/>
    </source>
</evidence>
<evidence type="ECO:0000313" key="8">
    <source>
        <dbReference type="EMBL" id="CAH3183854.1"/>
    </source>
</evidence>
<dbReference type="PANTHER" id="PTHR23506:SF4">
    <property type="entry name" value="PORTABELLA"/>
    <property type="match status" value="1"/>
</dbReference>
<dbReference type="InterPro" id="IPR011701">
    <property type="entry name" value="MFS"/>
</dbReference>
<accession>A0ABN8RZ66</accession>
<dbReference type="Gene3D" id="1.20.1250.20">
    <property type="entry name" value="MFS general substrate transporter like domains"/>
    <property type="match status" value="2"/>
</dbReference>
<feature type="transmembrane region" description="Helical" evidence="6">
    <location>
        <begin position="314"/>
        <end position="334"/>
    </location>
</feature>
<reference evidence="8 9" key="1">
    <citation type="submission" date="2022-05" db="EMBL/GenBank/DDBJ databases">
        <authorList>
            <consortium name="Genoscope - CEA"/>
            <person name="William W."/>
        </authorList>
    </citation>
    <scope>NUCLEOTIDE SEQUENCE [LARGE SCALE GENOMIC DNA]</scope>
</reference>
<feature type="transmembrane region" description="Helical" evidence="6">
    <location>
        <begin position="340"/>
        <end position="369"/>
    </location>
</feature>
<comment type="caution">
    <text evidence="8">The sequence shown here is derived from an EMBL/GenBank/DDBJ whole genome shotgun (WGS) entry which is preliminary data.</text>
</comment>
<keyword evidence="5 6" id="KW-0472">Membrane</keyword>
<keyword evidence="4 6" id="KW-1133">Transmembrane helix</keyword>
<gene>
    <name evidence="8" type="ORF">PEVE_00015104</name>
</gene>
<feature type="transmembrane region" description="Helical" evidence="6">
    <location>
        <begin position="151"/>
        <end position="170"/>
    </location>
</feature>
<feature type="domain" description="Major facilitator superfamily (MFS) profile" evidence="7">
    <location>
        <begin position="35"/>
        <end position="431"/>
    </location>
</feature>
<feature type="transmembrane region" description="Helical" evidence="6">
    <location>
        <begin position="410"/>
        <end position="429"/>
    </location>
</feature>
<protein>
    <recommendedName>
        <fullName evidence="7">Major facilitator superfamily (MFS) profile domain-containing protein</fullName>
    </recommendedName>
</protein>
<evidence type="ECO:0000256" key="2">
    <source>
        <dbReference type="ARBA" id="ARBA00022448"/>
    </source>
</evidence>
<feature type="transmembrane region" description="Helical" evidence="6">
    <location>
        <begin position="210"/>
        <end position="230"/>
    </location>
</feature>